<keyword evidence="7 8" id="KW-0472">Membrane</keyword>
<comment type="subcellular location">
    <subcellularLocation>
        <location evidence="1">Cell membrane</location>
        <topology evidence="1">Multi-pass membrane protein</topology>
    </subcellularLocation>
</comment>
<comment type="similarity">
    <text evidence="2">Belongs to the ABC-2 integral membrane protein family.</text>
</comment>
<keyword evidence="4" id="KW-1003">Cell membrane</keyword>
<dbReference type="RefSeq" id="WP_068613953.1">
    <property type="nucleotide sequence ID" value="NZ_CP016268.1"/>
</dbReference>
<gene>
    <name evidence="10" type="ORF">BA177_05560</name>
</gene>
<feature type="transmembrane region" description="Helical" evidence="8">
    <location>
        <begin position="339"/>
        <end position="357"/>
    </location>
</feature>
<evidence type="ECO:0000256" key="6">
    <source>
        <dbReference type="ARBA" id="ARBA00022989"/>
    </source>
</evidence>
<dbReference type="PROSITE" id="PS51012">
    <property type="entry name" value="ABC_TM2"/>
    <property type="match status" value="1"/>
</dbReference>
<feature type="transmembrane region" description="Helical" evidence="8">
    <location>
        <begin position="281"/>
        <end position="299"/>
    </location>
</feature>
<evidence type="ECO:0000256" key="8">
    <source>
        <dbReference type="SAM" id="Phobius"/>
    </source>
</evidence>
<dbReference type="EMBL" id="CP016268">
    <property type="protein sequence ID" value="ANO50744.1"/>
    <property type="molecule type" value="Genomic_DNA"/>
</dbReference>
<dbReference type="PANTHER" id="PTHR30294">
    <property type="entry name" value="MEMBRANE COMPONENT OF ABC TRANSPORTER YHHJ-RELATED"/>
    <property type="match status" value="1"/>
</dbReference>
<organism evidence="10 11">
    <name type="scientific">Woeseia oceani</name>
    <dbReference type="NCBI Taxonomy" id="1548547"/>
    <lineage>
        <taxon>Bacteria</taxon>
        <taxon>Pseudomonadati</taxon>
        <taxon>Pseudomonadota</taxon>
        <taxon>Gammaproteobacteria</taxon>
        <taxon>Woeseiales</taxon>
        <taxon>Woeseiaceae</taxon>
        <taxon>Woeseia</taxon>
    </lineage>
</organism>
<dbReference type="GO" id="GO:0140359">
    <property type="term" value="F:ABC-type transporter activity"/>
    <property type="evidence" value="ECO:0007669"/>
    <property type="project" value="InterPro"/>
</dbReference>
<evidence type="ECO:0000259" key="9">
    <source>
        <dbReference type="PROSITE" id="PS51012"/>
    </source>
</evidence>
<protein>
    <submittedName>
        <fullName evidence="10">ABC transporter</fullName>
    </submittedName>
</protein>
<dbReference type="GO" id="GO:0005886">
    <property type="term" value="C:plasma membrane"/>
    <property type="evidence" value="ECO:0007669"/>
    <property type="project" value="UniProtKB-SubCell"/>
</dbReference>
<feature type="transmembrane region" description="Helical" evidence="8">
    <location>
        <begin position="250"/>
        <end position="269"/>
    </location>
</feature>
<feature type="transmembrane region" description="Helical" evidence="8">
    <location>
        <begin position="169"/>
        <end position="191"/>
    </location>
</feature>
<dbReference type="PANTHER" id="PTHR30294:SF29">
    <property type="entry name" value="MULTIDRUG ABC TRANSPORTER PERMEASE YBHS-RELATED"/>
    <property type="match status" value="1"/>
</dbReference>
<evidence type="ECO:0000256" key="5">
    <source>
        <dbReference type="ARBA" id="ARBA00022692"/>
    </source>
</evidence>
<dbReference type="InterPro" id="IPR013525">
    <property type="entry name" value="ABC2_TM"/>
</dbReference>
<dbReference type="KEGG" id="woc:BA177_05560"/>
<sequence length="362" mass="40308">MSWLIRLLAVMRKEFRQLRRDRITFAMIVGIPIGQILLFGYAINFDVRNIEAAVANQANTHLSRDFIDRLQQSQVVRISNYVATPEQLEEQLRRGRISIGIHIPVDFDRRLQDPARAAAHLLVDGADPTILGIVNRLSSMPMTSDSAAQTRAIEIRPYYNPEGRTAVNVVPGLIGIILTLTMMLFTAVAIVREREQGNLELLINTPVSTAELMTGKLIPYILIGLLQLGLIVGIGKLLFDVPVRGSLVDLYLAAAAFIAANLALGLFVSTVAKTQFQAMQVTFFILLPTILLSGFVFPFDGMPRVAQWLGELLPNTHFIRLTRGIMLRDATLMELYPEVLALLLFAVIAMTAAMLRFSRRLD</sequence>
<proteinExistence type="inferred from homology"/>
<feature type="transmembrane region" description="Helical" evidence="8">
    <location>
        <begin position="217"/>
        <end position="238"/>
    </location>
</feature>
<keyword evidence="5 8" id="KW-0812">Transmembrane</keyword>
<evidence type="ECO:0000256" key="2">
    <source>
        <dbReference type="ARBA" id="ARBA00007783"/>
    </source>
</evidence>
<dbReference type="InterPro" id="IPR047817">
    <property type="entry name" value="ABC2_TM_bact-type"/>
</dbReference>
<dbReference type="STRING" id="1548547.BA177_05560"/>
<evidence type="ECO:0000313" key="10">
    <source>
        <dbReference type="EMBL" id="ANO50744.1"/>
    </source>
</evidence>
<accession>A0A193LEC6</accession>
<dbReference type="Pfam" id="PF12698">
    <property type="entry name" value="ABC2_membrane_3"/>
    <property type="match status" value="1"/>
</dbReference>
<dbReference type="InterPro" id="IPR051449">
    <property type="entry name" value="ABC-2_transporter_component"/>
</dbReference>
<keyword evidence="11" id="KW-1185">Reference proteome</keyword>
<feature type="transmembrane region" description="Helical" evidence="8">
    <location>
        <begin position="21"/>
        <end position="43"/>
    </location>
</feature>
<keyword evidence="3" id="KW-0813">Transport</keyword>
<keyword evidence="6 8" id="KW-1133">Transmembrane helix</keyword>
<evidence type="ECO:0000256" key="7">
    <source>
        <dbReference type="ARBA" id="ARBA00023136"/>
    </source>
</evidence>
<reference evidence="10 11" key="1">
    <citation type="submission" date="2016-06" db="EMBL/GenBank/DDBJ databases">
        <title>Complete genome sequence of a deep-branching marine Gamma Proteobacterium Woeseia oceani type strain XK5.</title>
        <authorList>
            <person name="Mu D."/>
            <person name="Du Z."/>
        </authorList>
    </citation>
    <scope>NUCLEOTIDE SEQUENCE [LARGE SCALE GENOMIC DNA]</scope>
    <source>
        <strain evidence="10 11">XK5</strain>
    </source>
</reference>
<dbReference type="Gene3D" id="3.40.1710.10">
    <property type="entry name" value="abc type-2 transporter like domain"/>
    <property type="match status" value="1"/>
</dbReference>
<dbReference type="Proteomes" id="UP000092695">
    <property type="component" value="Chromosome"/>
</dbReference>
<evidence type="ECO:0000256" key="1">
    <source>
        <dbReference type="ARBA" id="ARBA00004651"/>
    </source>
</evidence>
<dbReference type="OrthoDB" id="9808686at2"/>
<dbReference type="AlphaFoldDB" id="A0A193LEC6"/>
<feature type="domain" description="ABC transmembrane type-2" evidence="9">
    <location>
        <begin position="119"/>
        <end position="360"/>
    </location>
</feature>
<evidence type="ECO:0000256" key="3">
    <source>
        <dbReference type="ARBA" id="ARBA00022448"/>
    </source>
</evidence>
<evidence type="ECO:0000256" key="4">
    <source>
        <dbReference type="ARBA" id="ARBA00022475"/>
    </source>
</evidence>
<name>A0A193LEC6_9GAMM</name>
<evidence type="ECO:0000313" key="11">
    <source>
        <dbReference type="Proteomes" id="UP000092695"/>
    </source>
</evidence>